<proteinExistence type="inferred from homology"/>
<comment type="similarity">
    <text evidence="1">Belongs to the peptidase S8 family. Furin subfamily.</text>
</comment>
<dbReference type="InterPro" id="IPR023828">
    <property type="entry name" value="Peptidase_S8_Ser-AS"/>
</dbReference>
<dbReference type="PROSITE" id="PS51829">
    <property type="entry name" value="P_HOMO_B"/>
    <property type="match status" value="1"/>
</dbReference>
<dbReference type="InterPro" id="IPR036852">
    <property type="entry name" value="Peptidase_S8/S53_dom_sf"/>
</dbReference>
<feature type="region of interest" description="Disordered" evidence="10">
    <location>
        <begin position="217"/>
        <end position="244"/>
    </location>
</feature>
<evidence type="ECO:0000256" key="4">
    <source>
        <dbReference type="ARBA" id="ARBA00022729"/>
    </source>
</evidence>
<keyword evidence="13" id="KW-1185">Reference proteome</keyword>
<dbReference type="PROSITE" id="PS00137">
    <property type="entry name" value="SUBTILASE_HIS"/>
    <property type="match status" value="1"/>
</dbReference>
<dbReference type="SUPFAM" id="SSF52743">
    <property type="entry name" value="Subtilisin-like"/>
    <property type="match status" value="1"/>
</dbReference>
<evidence type="ECO:0000256" key="3">
    <source>
        <dbReference type="ARBA" id="ARBA00022685"/>
    </source>
</evidence>
<dbReference type="GO" id="GO:0004252">
    <property type="term" value="F:serine-type endopeptidase activity"/>
    <property type="evidence" value="ECO:0007669"/>
    <property type="project" value="UniProtKB-UniRule"/>
</dbReference>
<dbReference type="GO" id="GO:0000139">
    <property type="term" value="C:Golgi membrane"/>
    <property type="evidence" value="ECO:0007669"/>
    <property type="project" value="TreeGrafter"/>
</dbReference>
<dbReference type="InterPro" id="IPR015500">
    <property type="entry name" value="Peptidase_S8_subtilisin-rel"/>
</dbReference>
<name>A0A8J1TB16_OWEFU</name>
<evidence type="ECO:0000256" key="11">
    <source>
        <dbReference type="SAM" id="SignalP"/>
    </source>
</evidence>
<dbReference type="Gene3D" id="3.30.70.850">
    <property type="entry name" value="Peptidase S8, pro-domain"/>
    <property type="match status" value="1"/>
</dbReference>
<evidence type="ECO:0000256" key="7">
    <source>
        <dbReference type="ARBA" id="ARBA00023145"/>
    </source>
</evidence>
<evidence type="ECO:0000256" key="10">
    <source>
        <dbReference type="SAM" id="MobiDB-lite"/>
    </source>
</evidence>
<dbReference type="PROSITE" id="PS00136">
    <property type="entry name" value="SUBTILASE_ASP"/>
    <property type="match status" value="1"/>
</dbReference>
<dbReference type="PROSITE" id="PS00138">
    <property type="entry name" value="SUBTILASE_SER"/>
    <property type="match status" value="1"/>
</dbReference>
<feature type="compositionally biased region" description="Polar residues" evidence="10">
    <location>
        <begin position="232"/>
        <end position="244"/>
    </location>
</feature>
<sequence length="891" mass="98310">MLRSVVLKVVLLLALCHHGNPEPTFLNDFAVEIDGDSDLVELVAGIYGYRVVKRIEELGNVYHFRHDKIEKRSKRSAHEHVNKLSADPHVQRVEQQQLLHRVKREYPILHDKQIELPIRTYDDKSVYHRIYPLDNNGKFVRGSLPEELAERTMDFKDPFYSDMWYITNLGQTGGTVGRDINVVKAWKRGYTGKGVVVSVLDDGLDHTHKDLKKNYDAEASADFNDEEDTKQDPTPQKNGANSHGTRCAGEIAAEANNNVCGVGVAYNAKIGGVRILDGPVTDLLESNALLFKNQHIDIYSASWGPSDDGTHMEAPHHYTAAALEKGSKEGRGGKGSIFSWATGNGGLKGDDCGADGYTSSIYTISIGSINDDGLSAYYSEACSSTNAVIYTGGSHGTPFSGDYDNPKIKVVTTDVNDGCIEGFVGTSAAAPLAAGCFALVLEANPELTWRDVQHIIAETARIPNREETGWVMNGAGYHVSHNFGFGALDCGAMVAKAQTWNNVEAQHICLVNGTEDLAEVIESKGEVTATLTTDGCQDNPDAIITKLEHVQAHVKINFTRRGDLEIFLTSPEGTTSQLLKARKHDDSNETVDFTFMTTHSWGEKPDGTWTLRVKDSPSEDKPEGNKGILYAFSLTLYGTAGNKPSTSSKETSAISDTEIISTKRSRILSQQDISNIVTVEDRDADGLEVRDKRTMNLIRSLKGSDSDRDEVNRLLEDMNNRDINKIFDQLADQTDNKRFNSISNFNTAGDNMEGVVGTLVDEEQKGTFESLNSPHLDIFKKKLDEDGDLSNGEYPSWMNAEGLQDVIDRIDRVLLKKKAFDIDAVGEPQEKIQNNLEKSVQRIMSEVNNEKPLQRGQGSNIDSGSMGTSEMIDLIEQILNKRDKINKIKNV</sequence>
<dbReference type="CDD" id="cd04059">
    <property type="entry name" value="Peptidases_S8_Protein_convertases_Kexins_Furin-like"/>
    <property type="match status" value="1"/>
</dbReference>
<dbReference type="GO" id="GO:0005802">
    <property type="term" value="C:trans-Golgi network"/>
    <property type="evidence" value="ECO:0007669"/>
    <property type="project" value="TreeGrafter"/>
</dbReference>
<dbReference type="InterPro" id="IPR034182">
    <property type="entry name" value="Kexin/furin"/>
</dbReference>
<dbReference type="InterPro" id="IPR002884">
    <property type="entry name" value="P_dom"/>
</dbReference>
<keyword evidence="7" id="KW-0865">Zymogen</keyword>
<dbReference type="GO" id="GO:0016485">
    <property type="term" value="P:protein processing"/>
    <property type="evidence" value="ECO:0007669"/>
    <property type="project" value="TreeGrafter"/>
</dbReference>
<dbReference type="InterPro" id="IPR023827">
    <property type="entry name" value="Peptidase_S8_Asp-AS"/>
</dbReference>
<dbReference type="InterPro" id="IPR038466">
    <property type="entry name" value="S8_pro-domain_sf"/>
</dbReference>
<dbReference type="Pfam" id="PF00082">
    <property type="entry name" value="Peptidase_S8"/>
    <property type="match status" value="1"/>
</dbReference>
<dbReference type="Pfam" id="PF16470">
    <property type="entry name" value="S8_pro-domain"/>
    <property type="match status" value="1"/>
</dbReference>
<evidence type="ECO:0000256" key="2">
    <source>
        <dbReference type="ARBA" id="ARBA00022670"/>
    </source>
</evidence>
<dbReference type="InterPro" id="IPR022398">
    <property type="entry name" value="Peptidase_S8_His-AS"/>
</dbReference>
<dbReference type="Gene3D" id="3.40.50.200">
    <property type="entry name" value="Peptidase S8/S53 domain"/>
    <property type="match status" value="1"/>
</dbReference>
<dbReference type="Proteomes" id="UP000749559">
    <property type="component" value="Unassembled WGS sequence"/>
</dbReference>
<dbReference type="FunFam" id="2.60.120.260:FF:000006">
    <property type="entry name" value="Proprotein convertase subtilisin/kexin type 5"/>
    <property type="match status" value="1"/>
</dbReference>
<protein>
    <submittedName>
        <fullName evidence="12">Uncharacterized protein</fullName>
    </submittedName>
</protein>
<dbReference type="Gene3D" id="2.60.120.260">
    <property type="entry name" value="Galactose-binding domain-like"/>
    <property type="match status" value="1"/>
</dbReference>
<dbReference type="Pfam" id="PF01483">
    <property type="entry name" value="P_proprotein"/>
    <property type="match status" value="1"/>
</dbReference>
<keyword evidence="6" id="KW-0720">Serine protease</keyword>
<dbReference type="InterPro" id="IPR008979">
    <property type="entry name" value="Galactose-bd-like_sf"/>
</dbReference>
<dbReference type="PRINTS" id="PR00723">
    <property type="entry name" value="SUBTILISIN"/>
</dbReference>
<evidence type="ECO:0000256" key="5">
    <source>
        <dbReference type="ARBA" id="ARBA00022801"/>
    </source>
</evidence>
<evidence type="ECO:0000256" key="6">
    <source>
        <dbReference type="ARBA" id="ARBA00022825"/>
    </source>
</evidence>
<dbReference type="InterPro" id="IPR000209">
    <property type="entry name" value="Peptidase_S8/S53_dom"/>
</dbReference>
<dbReference type="SUPFAM" id="SSF54897">
    <property type="entry name" value="Protease propeptides/inhibitors"/>
    <property type="match status" value="1"/>
</dbReference>
<feature type="signal peptide" evidence="11">
    <location>
        <begin position="1"/>
        <end position="21"/>
    </location>
</feature>
<evidence type="ECO:0000256" key="9">
    <source>
        <dbReference type="ARBA" id="ARBA00023180"/>
    </source>
</evidence>
<keyword evidence="3" id="KW-0165">Cleavage on pair of basic residues</keyword>
<keyword evidence="4 11" id="KW-0732">Signal</keyword>
<evidence type="ECO:0000313" key="13">
    <source>
        <dbReference type="Proteomes" id="UP000749559"/>
    </source>
</evidence>
<gene>
    <name evidence="12" type="ORF">OFUS_LOCUS23643</name>
</gene>
<dbReference type="PANTHER" id="PTHR42884:SF23">
    <property type="entry name" value="FURIN-LIKE PROTEASE 2"/>
    <property type="match status" value="1"/>
</dbReference>
<accession>A0A8J1TB16</accession>
<evidence type="ECO:0000313" key="12">
    <source>
        <dbReference type="EMBL" id="CAH1799660.1"/>
    </source>
</evidence>
<dbReference type="InterPro" id="IPR032815">
    <property type="entry name" value="S8_pro-domain"/>
</dbReference>
<keyword evidence="2" id="KW-0645">Protease</keyword>
<evidence type="ECO:0000256" key="8">
    <source>
        <dbReference type="ARBA" id="ARBA00023157"/>
    </source>
</evidence>
<reference evidence="12" key="1">
    <citation type="submission" date="2022-03" db="EMBL/GenBank/DDBJ databases">
        <authorList>
            <person name="Martin C."/>
        </authorList>
    </citation>
    <scope>NUCLEOTIDE SEQUENCE</scope>
</reference>
<keyword evidence="5" id="KW-0378">Hydrolase</keyword>
<keyword evidence="8" id="KW-1015">Disulfide bond</keyword>
<dbReference type="OrthoDB" id="300641at2759"/>
<feature type="chain" id="PRO_5043624720" evidence="11">
    <location>
        <begin position="22"/>
        <end position="891"/>
    </location>
</feature>
<organism evidence="12 13">
    <name type="scientific">Owenia fusiformis</name>
    <name type="common">Polychaete worm</name>
    <dbReference type="NCBI Taxonomy" id="6347"/>
    <lineage>
        <taxon>Eukaryota</taxon>
        <taxon>Metazoa</taxon>
        <taxon>Spiralia</taxon>
        <taxon>Lophotrochozoa</taxon>
        <taxon>Annelida</taxon>
        <taxon>Polychaeta</taxon>
        <taxon>Sedentaria</taxon>
        <taxon>Canalipalpata</taxon>
        <taxon>Sabellida</taxon>
        <taxon>Oweniida</taxon>
        <taxon>Oweniidae</taxon>
        <taxon>Owenia</taxon>
    </lineage>
</organism>
<dbReference type="PANTHER" id="PTHR42884">
    <property type="entry name" value="PROPROTEIN CONVERTASE SUBTILISIN/KEXIN-RELATED"/>
    <property type="match status" value="1"/>
</dbReference>
<dbReference type="SUPFAM" id="SSF49785">
    <property type="entry name" value="Galactose-binding domain-like"/>
    <property type="match status" value="1"/>
</dbReference>
<dbReference type="AlphaFoldDB" id="A0A8J1TB16"/>
<dbReference type="FunFam" id="3.40.50.200:FF:000021">
    <property type="entry name" value="Proprotein convertase subtilisin/kexin type 5a"/>
    <property type="match status" value="1"/>
</dbReference>
<keyword evidence="9" id="KW-0325">Glycoprotein</keyword>
<dbReference type="PROSITE" id="PS51892">
    <property type="entry name" value="SUBTILASE"/>
    <property type="match status" value="1"/>
</dbReference>
<evidence type="ECO:0000256" key="1">
    <source>
        <dbReference type="ARBA" id="ARBA00005325"/>
    </source>
</evidence>
<comment type="caution">
    <text evidence="12">The sequence shown here is derived from an EMBL/GenBank/DDBJ whole genome shotgun (WGS) entry which is preliminary data.</text>
</comment>
<dbReference type="EMBL" id="CAIIXF020000011">
    <property type="protein sequence ID" value="CAH1799660.1"/>
    <property type="molecule type" value="Genomic_DNA"/>
</dbReference>